<feature type="transmembrane region" description="Helical" evidence="8">
    <location>
        <begin position="279"/>
        <end position="300"/>
    </location>
</feature>
<feature type="transmembrane region" description="Helical" evidence="8">
    <location>
        <begin position="217"/>
        <end position="238"/>
    </location>
</feature>
<dbReference type="InterPro" id="IPR004240">
    <property type="entry name" value="EMP70"/>
</dbReference>
<dbReference type="OrthoDB" id="1666796at2759"/>
<reference evidence="9 10" key="1">
    <citation type="submission" date="2016-04" db="EMBL/GenBank/DDBJ databases">
        <title>The genome of Intoshia linei affirms orthonectids as highly simplified spiralians.</title>
        <authorList>
            <person name="Mikhailov K.V."/>
            <person name="Slusarev G.S."/>
            <person name="Nikitin M.A."/>
            <person name="Logacheva M.D."/>
            <person name="Penin A."/>
            <person name="Aleoshin V."/>
            <person name="Panchin Y.V."/>
        </authorList>
    </citation>
    <scope>NUCLEOTIDE SEQUENCE [LARGE SCALE GENOMIC DNA]</scope>
    <source>
        <strain evidence="9">Intl2013</strain>
        <tissue evidence="9">Whole animal</tissue>
    </source>
</reference>
<evidence type="ECO:0000256" key="6">
    <source>
        <dbReference type="ARBA" id="ARBA00023136"/>
    </source>
</evidence>
<evidence type="ECO:0000256" key="3">
    <source>
        <dbReference type="ARBA" id="ARBA00022692"/>
    </source>
</evidence>
<feature type="transmembrane region" description="Helical" evidence="8">
    <location>
        <begin position="470"/>
        <end position="492"/>
    </location>
</feature>
<comment type="caution">
    <text evidence="9">The sequence shown here is derived from an EMBL/GenBank/DDBJ whole genome shotgun (WGS) entry which is preliminary data.</text>
</comment>
<keyword evidence="10" id="KW-1185">Reference proteome</keyword>
<comment type="subcellular location">
    <subcellularLocation>
        <location evidence="1">Cytoplasmic vesicle</location>
        <location evidence="1">Autophagosome membrane</location>
        <topology evidence="1">Multi-pass membrane protein</topology>
    </subcellularLocation>
</comment>
<comment type="function">
    <text evidence="7">Plays an essential role in autophagy.</text>
</comment>
<evidence type="ECO:0000256" key="2">
    <source>
        <dbReference type="ARBA" id="ARBA00005227"/>
    </source>
</evidence>
<evidence type="ECO:0000256" key="7">
    <source>
        <dbReference type="ARBA" id="ARBA00037688"/>
    </source>
</evidence>
<dbReference type="AlphaFoldDB" id="A0A177B6P4"/>
<keyword evidence="6 8" id="KW-0472">Membrane</keyword>
<dbReference type="EMBL" id="LWCA01000206">
    <property type="protein sequence ID" value="OAF69967.1"/>
    <property type="molecule type" value="Genomic_DNA"/>
</dbReference>
<dbReference type="PANTHER" id="PTHR10766">
    <property type="entry name" value="TRANSMEMBRANE 9 SUPERFAMILY PROTEIN"/>
    <property type="match status" value="1"/>
</dbReference>
<sequence>MKLCYVVLLVLLSGYCCYKFDDKIPIYISALYNPIKSIKYHFFQLPLCYSRSVKFNDLTVLDIFHATYKAQTTYNILFKHNYTLFELCNYEMTKNNIKEKEVLIKVIETNMKFNFSYNSQSEILTNIGYVEELMRFPSITKIHVHSHFDFVFEYDDSEIKNAYIKENKAKDYTTIIPKDNDSYPIKINYSYSVLWVPFIDKTETKDIIQKANYKRKWLSVGNSLIFTILLFIIVLIVMKRSVNKDFLRYHNLPISKSFDGDNGWRTISSDVFRHPTRKILFCSIMGVGTQFFVIGLFIVLFWLSNGFVTNYHNSIDTTVMILYCLTSIIAGYISSGLYAIMKGSKWLLNLNLTSILFTFPCYFVLIFNNITHPTETPRYVLVFLSLLWILVSYPLLLLGGLLGRYKCKNIIIGKFAVNKIPRQIPYTKKCRTRFALTVIGGLITFSLLFTQVTEVINYMLQSKDYIHHNVFFIMVISFIISNMAAICISITFTYIQLNSEDYRWWWQSVWNCGFSFLNLILP</sequence>
<evidence type="ECO:0000256" key="1">
    <source>
        <dbReference type="ARBA" id="ARBA00004542"/>
    </source>
</evidence>
<evidence type="ECO:0000256" key="5">
    <source>
        <dbReference type="ARBA" id="ARBA00022989"/>
    </source>
</evidence>
<feature type="signal peptide" evidence="8">
    <location>
        <begin position="1"/>
        <end position="18"/>
    </location>
</feature>
<feature type="chain" id="PRO_5007948901" description="Transmembrane 9 superfamily member" evidence="8">
    <location>
        <begin position="19"/>
        <end position="522"/>
    </location>
</feature>
<feature type="transmembrane region" description="Helical" evidence="8">
    <location>
        <begin position="320"/>
        <end position="340"/>
    </location>
</feature>
<comment type="similarity">
    <text evidence="2 8">Belongs to the nonaspanin (TM9SF) (TC 9.A.2) family.</text>
</comment>
<comment type="caution">
    <text evidence="8">Lacks conserved residue(s) required for the propagation of feature annotation.</text>
</comment>
<evidence type="ECO:0000256" key="8">
    <source>
        <dbReference type="RuleBase" id="RU363079"/>
    </source>
</evidence>
<accession>A0A177B6P4</accession>
<feature type="transmembrane region" description="Helical" evidence="8">
    <location>
        <begin position="432"/>
        <end position="450"/>
    </location>
</feature>
<feature type="transmembrane region" description="Helical" evidence="8">
    <location>
        <begin position="379"/>
        <end position="402"/>
    </location>
</feature>
<feature type="transmembrane region" description="Helical" evidence="8">
    <location>
        <begin position="347"/>
        <end position="367"/>
    </location>
</feature>
<gene>
    <name evidence="9" type="ORF">A3Q56_02310</name>
</gene>
<name>A0A177B6P4_9BILA</name>
<dbReference type="PANTHER" id="PTHR10766:SF177">
    <property type="entry name" value="TRANSMEMBRANE 9 SUPERFAMILY MEMBER 1"/>
    <property type="match status" value="1"/>
</dbReference>
<dbReference type="Proteomes" id="UP000078046">
    <property type="component" value="Unassembled WGS sequence"/>
</dbReference>
<organism evidence="9 10">
    <name type="scientific">Intoshia linei</name>
    <dbReference type="NCBI Taxonomy" id="1819745"/>
    <lineage>
        <taxon>Eukaryota</taxon>
        <taxon>Metazoa</taxon>
        <taxon>Spiralia</taxon>
        <taxon>Lophotrochozoa</taxon>
        <taxon>Mesozoa</taxon>
        <taxon>Orthonectida</taxon>
        <taxon>Rhopaluridae</taxon>
        <taxon>Intoshia</taxon>
    </lineage>
</organism>
<keyword evidence="5 8" id="KW-1133">Transmembrane helix</keyword>
<protein>
    <recommendedName>
        <fullName evidence="8">Transmembrane 9 superfamily member</fullName>
    </recommendedName>
</protein>
<dbReference type="GO" id="GO:0000421">
    <property type="term" value="C:autophagosome membrane"/>
    <property type="evidence" value="ECO:0007669"/>
    <property type="project" value="UniProtKB-SubCell"/>
</dbReference>
<dbReference type="GO" id="GO:0072657">
    <property type="term" value="P:protein localization to membrane"/>
    <property type="evidence" value="ECO:0007669"/>
    <property type="project" value="TreeGrafter"/>
</dbReference>
<proteinExistence type="inferred from homology"/>
<evidence type="ECO:0000256" key="4">
    <source>
        <dbReference type="ARBA" id="ARBA00022729"/>
    </source>
</evidence>
<keyword evidence="3 8" id="KW-0812">Transmembrane</keyword>
<keyword evidence="4 8" id="KW-0732">Signal</keyword>
<dbReference type="Pfam" id="PF02990">
    <property type="entry name" value="EMP70"/>
    <property type="match status" value="1"/>
</dbReference>
<evidence type="ECO:0000313" key="10">
    <source>
        <dbReference type="Proteomes" id="UP000078046"/>
    </source>
</evidence>
<evidence type="ECO:0000313" key="9">
    <source>
        <dbReference type="EMBL" id="OAF69967.1"/>
    </source>
</evidence>